<sequence>MAMEDTKFSLGYKFWLEKGGGILGDGFFQLLEHIKQTGSIAGAAAVMGMSYRTAWGKIKTAEQKWGIPLVVTRVGGETGGGAKLTPEAVHLLETFHSFRLEADREMNKIFQRFFEV</sequence>
<keyword evidence="3" id="KW-1185">Reference proteome</keyword>
<proteinExistence type="predicted"/>
<protein>
    <submittedName>
        <fullName evidence="2">Molybdate transport system regulatory protein</fullName>
    </submittedName>
</protein>
<dbReference type="Pfam" id="PF00126">
    <property type="entry name" value="HTH_1"/>
    <property type="match status" value="1"/>
</dbReference>
<dbReference type="SUPFAM" id="SSF46785">
    <property type="entry name" value="Winged helix' DNA-binding domain"/>
    <property type="match status" value="1"/>
</dbReference>
<name>A0A5S4ZW28_9FIRM</name>
<dbReference type="Proteomes" id="UP000323166">
    <property type="component" value="Unassembled WGS sequence"/>
</dbReference>
<evidence type="ECO:0000313" key="3">
    <source>
        <dbReference type="Proteomes" id="UP000323166"/>
    </source>
</evidence>
<evidence type="ECO:0000313" key="2">
    <source>
        <dbReference type="EMBL" id="TYO97228.1"/>
    </source>
</evidence>
<accession>A0A5S4ZW28</accession>
<dbReference type="InterPro" id="IPR051815">
    <property type="entry name" value="Molybdate_resp_trans_reg"/>
</dbReference>
<dbReference type="GO" id="GO:0003700">
    <property type="term" value="F:DNA-binding transcription factor activity"/>
    <property type="evidence" value="ECO:0007669"/>
    <property type="project" value="InterPro"/>
</dbReference>
<dbReference type="InterPro" id="IPR000847">
    <property type="entry name" value="LysR_HTH_N"/>
</dbReference>
<dbReference type="PANTHER" id="PTHR30432">
    <property type="entry name" value="TRANSCRIPTIONAL REGULATOR MODE"/>
    <property type="match status" value="1"/>
</dbReference>
<comment type="caution">
    <text evidence="2">The sequence shown here is derived from an EMBL/GenBank/DDBJ whole genome shotgun (WGS) entry which is preliminary data.</text>
</comment>
<dbReference type="InterPro" id="IPR036388">
    <property type="entry name" value="WH-like_DNA-bd_sf"/>
</dbReference>
<gene>
    <name evidence="2" type="ORF">LX24_00412</name>
</gene>
<evidence type="ECO:0000259" key="1">
    <source>
        <dbReference type="Pfam" id="PF00126"/>
    </source>
</evidence>
<dbReference type="EMBL" id="VNHM01000002">
    <property type="protein sequence ID" value="TYO97228.1"/>
    <property type="molecule type" value="Genomic_DNA"/>
</dbReference>
<dbReference type="PANTHER" id="PTHR30432:SF1">
    <property type="entry name" value="DNA-BINDING TRANSCRIPTIONAL DUAL REGULATOR MODE"/>
    <property type="match status" value="1"/>
</dbReference>
<organism evidence="2 3">
    <name type="scientific">Desulfallas thermosapovorans DSM 6562</name>
    <dbReference type="NCBI Taxonomy" id="1121431"/>
    <lineage>
        <taxon>Bacteria</taxon>
        <taxon>Bacillati</taxon>
        <taxon>Bacillota</taxon>
        <taxon>Clostridia</taxon>
        <taxon>Eubacteriales</taxon>
        <taxon>Desulfallaceae</taxon>
        <taxon>Desulfallas</taxon>
    </lineage>
</organism>
<feature type="domain" description="HTH lysR-type" evidence="1">
    <location>
        <begin position="29"/>
        <end position="88"/>
    </location>
</feature>
<dbReference type="Gene3D" id="1.10.10.10">
    <property type="entry name" value="Winged helix-like DNA-binding domain superfamily/Winged helix DNA-binding domain"/>
    <property type="match status" value="1"/>
</dbReference>
<dbReference type="InterPro" id="IPR036390">
    <property type="entry name" value="WH_DNA-bd_sf"/>
</dbReference>
<reference evidence="2 3" key="1">
    <citation type="submission" date="2019-07" db="EMBL/GenBank/DDBJ databases">
        <title>Genomic Encyclopedia of Type Strains, Phase I: the one thousand microbial genomes (KMG-I) project.</title>
        <authorList>
            <person name="Kyrpides N."/>
        </authorList>
    </citation>
    <scope>NUCLEOTIDE SEQUENCE [LARGE SCALE GENOMIC DNA]</scope>
    <source>
        <strain evidence="2 3">DSM 6562</strain>
    </source>
</reference>
<dbReference type="AlphaFoldDB" id="A0A5S4ZW28"/>